<dbReference type="Proteomes" id="UP001501490">
    <property type="component" value="Unassembled WGS sequence"/>
</dbReference>
<sequence>MRVTRKRILGAATALLLTVTVLLGVATVPAEATLDVNGTDRRITASAKAHHADPDRRWSASRRANEHHYNGPLRPRTPTGATKPTTQRARTIRNCVYFSDAERGGCTFAIGGAPTKKPAAKKSDPKAPQVVQVSPQEIALMAVAELQLPAVKPGIGPDPSINRWKMAAVGYPLWLWADGPTHVGPVSQRVANLYVSLDANLTSVSYDMGDGHTVTCDGPGKKWTRAVPAGKASSCGYRYQKPSLPKGSYTVRATSHWAISWVVGGQSGVVTMDQVGTQQLPVGELQVLIR</sequence>
<feature type="signal peptide" evidence="2">
    <location>
        <begin position="1"/>
        <end position="32"/>
    </location>
</feature>
<gene>
    <name evidence="3" type="ORF">GCM10022236_22200</name>
</gene>
<keyword evidence="2" id="KW-0732">Signal</keyword>
<evidence type="ECO:0000313" key="4">
    <source>
        <dbReference type="Proteomes" id="UP001501490"/>
    </source>
</evidence>
<feature type="region of interest" description="Disordered" evidence="1">
    <location>
        <begin position="67"/>
        <end position="87"/>
    </location>
</feature>
<evidence type="ECO:0008006" key="5">
    <source>
        <dbReference type="Google" id="ProtNLM"/>
    </source>
</evidence>
<protein>
    <recommendedName>
        <fullName evidence="5">ATP/GTP-binding protein</fullName>
    </recommendedName>
</protein>
<organism evidence="3 4">
    <name type="scientific">Microlunatus ginsengisoli</name>
    <dbReference type="NCBI Taxonomy" id="363863"/>
    <lineage>
        <taxon>Bacteria</taxon>
        <taxon>Bacillati</taxon>
        <taxon>Actinomycetota</taxon>
        <taxon>Actinomycetes</taxon>
        <taxon>Propionibacteriales</taxon>
        <taxon>Propionibacteriaceae</taxon>
        <taxon>Microlunatus</taxon>
    </lineage>
</organism>
<evidence type="ECO:0000313" key="3">
    <source>
        <dbReference type="EMBL" id="GAA3619531.1"/>
    </source>
</evidence>
<accession>A0ABP6ZV60</accession>
<keyword evidence="4" id="KW-1185">Reference proteome</keyword>
<dbReference type="EMBL" id="BAABAB010000015">
    <property type="protein sequence ID" value="GAA3619531.1"/>
    <property type="molecule type" value="Genomic_DNA"/>
</dbReference>
<evidence type="ECO:0000256" key="1">
    <source>
        <dbReference type="SAM" id="MobiDB-lite"/>
    </source>
</evidence>
<feature type="chain" id="PRO_5046457447" description="ATP/GTP-binding protein" evidence="2">
    <location>
        <begin position="33"/>
        <end position="290"/>
    </location>
</feature>
<evidence type="ECO:0000256" key="2">
    <source>
        <dbReference type="SAM" id="SignalP"/>
    </source>
</evidence>
<comment type="caution">
    <text evidence="3">The sequence shown here is derived from an EMBL/GenBank/DDBJ whole genome shotgun (WGS) entry which is preliminary data.</text>
</comment>
<name>A0ABP6ZV60_9ACTN</name>
<reference evidence="4" key="1">
    <citation type="journal article" date="2019" name="Int. J. Syst. Evol. Microbiol.">
        <title>The Global Catalogue of Microorganisms (GCM) 10K type strain sequencing project: providing services to taxonomists for standard genome sequencing and annotation.</title>
        <authorList>
            <consortium name="The Broad Institute Genomics Platform"/>
            <consortium name="The Broad Institute Genome Sequencing Center for Infectious Disease"/>
            <person name="Wu L."/>
            <person name="Ma J."/>
        </authorList>
    </citation>
    <scope>NUCLEOTIDE SEQUENCE [LARGE SCALE GENOMIC DNA]</scope>
    <source>
        <strain evidence="4">JCM 16929</strain>
    </source>
</reference>
<proteinExistence type="predicted"/>